<comment type="catalytic activity">
    <reaction evidence="9">
        <text>L-threonyl-[protein] + ATP = O-phospho-L-threonyl-[protein] + ADP + H(+)</text>
        <dbReference type="Rhea" id="RHEA:46608"/>
        <dbReference type="Rhea" id="RHEA-COMP:11060"/>
        <dbReference type="Rhea" id="RHEA-COMP:11605"/>
        <dbReference type="ChEBI" id="CHEBI:15378"/>
        <dbReference type="ChEBI" id="CHEBI:30013"/>
        <dbReference type="ChEBI" id="CHEBI:30616"/>
        <dbReference type="ChEBI" id="CHEBI:61977"/>
        <dbReference type="ChEBI" id="CHEBI:456216"/>
        <dbReference type="EC" id="2.7.11.1"/>
    </reaction>
</comment>
<keyword evidence="4" id="KW-0808">Transferase</keyword>
<dbReference type="OrthoDB" id="9788659at2"/>
<dbReference type="InterPro" id="IPR008271">
    <property type="entry name" value="Ser/Thr_kinase_AS"/>
</dbReference>
<keyword evidence="15" id="KW-1133">Transmembrane helix</keyword>
<protein>
    <recommendedName>
        <fullName evidence="12">Serine/threonine-protein kinase PrkC</fullName>
        <ecNumber evidence="1">2.7.11.1</ecNumber>
    </recommendedName>
</protein>
<dbReference type="NCBIfam" id="NF033483">
    <property type="entry name" value="PknB_PASTA_kin"/>
    <property type="match status" value="1"/>
</dbReference>
<evidence type="ECO:0000256" key="8">
    <source>
        <dbReference type="ARBA" id="ARBA00022968"/>
    </source>
</evidence>
<dbReference type="AlphaFoldDB" id="A0A1H9QQ46"/>
<evidence type="ECO:0000313" key="19">
    <source>
        <dbReference type="Proteomes" id="UP000198571"/>
    </source>
</evidence>
<sequence length="710" mass="79900">MNQKRVSGRYEIIRPVGGGGMADVYLAKDLILDRTVAVKMLKEQFSKDEEFIRRFRREAQSATSLSHPNVVNIYDVGEEEDLYYIVMEYVEGQTLKDYINEKGRLSVSETVRILEQIVAAVSHAHVNHIVHRDIKPHNILMSKDGTAKVTDFGIARAISEATITHTNSVLGSVHYLSPEQARGGQVTYKSDLYSLGVVTYEMLSGEVPFSGDTAVSVAIKHLQEPLPLLREKDPAIPQSIENFVIKATAKDPFKRFNSAEDMLLDLSTILDEGRRVEAPYQISDPDEEVTKAIPAAGIQGQTDQEETIVPSKTAGGTNVFHNSKPAAEQPDTKKKEKGAKFWVKASLFALVFFIGLIFLIFYLIPTWLHVNEVEIPDGLQGMEYNEAFETLMELNLEVEQELRHDDEMEEGLVITHRPGAGQSVKEGTIVTLVVSEGSEPVEMEDLIGQSRERAEDLLQDFDDFSIQFEETSEYDDDTVIDQSPEPGSMVVPQETVVRLTVSERPTYIMSNLYDMTREEVLATFEGNDLIDLKIEEEYHSTVEEGRVITQYPPRGTEIREHTTVNAVFSKGQEPIEEPEEEPISATVPFKVEVPDNDNADEDMVENAGENNGENNDSNEEGNNNDESSNNNEDAGDEEERPSYRIRLSVTDMDNRTPLQIVDEEITEDTTFEVPMTVAPEDSGFIILFVGDEEFEDSPYEYTYDELKEYQ</sequence>
<comment type="subcellular location">
    <subcellularLocation>
        <location evidence="11">Spore membrane</location>
        <topology evidence="11">Single-pass type II membrane protein</topology>
    </subcellularLocation>
</comment>
<keyword evidence="15" id="KW-0812">Transmembrane</keyword>
<reference evidence="19" key="1">
    <citation type="submission" date="2016-10" db="EMBL/GenBank/DDBJ databases">
        <authorList>
            <person name="Varghese N."/>
            <person name="Submissions S."/>
        </authorList>
    </citation>
    <scope>NUCLEOTIDE SEQUENCE [LARGE SCALE GENOMIC DNA]</scope>
    <source>
        <strain evidence="19">S9</strain>
    </source>
</reference>
<dbReference type="FunFam" id="3.30.200.20:FF:000035">
    <property type="entry name" value="Serine/threonine protein kinase Stk1"/>
    <property type="match status" value="1"/>
</dbReference>
<evidence type="ECO:0000256" key="11">
    <source>
        <dbReference type="ARBA" id="ARBA00060432"/>
    </source>
</evidence>
<feature type="transmembrane region" description="Helical" evidence="15">
    <location>
        <begin position="341"/>
        <end position="364"/>
    </location>
</feature>
<feature type="compositionally biased region" description="Low complexity" evidence="14">
    <location>
        <begin position="605"/>
        <end position="615"/>
    </location>
</feature>
<dbReference type="PROSITE" id="PS50011">
    <property type="entry name" value="PROTEIN_KINASE_DOM"/>
    <property type="match status" value="1"/>
</dbReference>
<dbReference type="SMART" id="SM00220">
    <property type="entry name" value="S_TKc"/>
    <property type="match status" value="1"/>
</dbReference>
<evidence type="ECO:0000256" key="10">
    <source>
        <dbReference type="ARBA" id="ARBA00048679"/>
    </source>
</evidence>
<keyword evidence="3" id="KW-0309">Germination</keyword>
<dbReference type="GO" id="GO:0071224">
    <property type="term" value="P:cellular response to peptidoglycan"/>
    <property type="evidence" value="ECO:0007669"/>
    <property type="project" value="UniProtKB-ARBA"/>
</dbReference>
<keyword evidence="8" id="KW-0735">Signal-anchor</keyword>
<evidence type="ECO:0000256" key="2">
    <source>
        <dbReference type="ARBA" id="ARBA00022527"/>
    </source>
</evidence>
<feature type="domain" description="PASTA" evidence="17">
    <location>
        <begin position="437"/>
        <end position="503"/>
    </location>
</feature>
<evidence type="ECO:0000313" key="18">
    <source>
        <dbReference type="EMBL" id="SER62537.1"/>
    </source>
</evidence>
<evidence type="ECO:0000256" key="6">
    <source>
        <dbReference type="ARBA" id="ARBA00022777"/>
    </source>
</evidence>
<dbReference type="Gene3D" id="1.10.510.10">
    <property type="entry name" value="Transferase(Phosphotransferase) domain 1"/>
    <property type="match status" value="1"/>
</dbReference>
<dbReference type="SMART" id="SM00740">
    <property type="entry name" value="PASTA"/>
    <property type="match status" value="3"/>
</dbReference>
<dbReference type="Pfam" id="PF03793">
    <property type="entry name" value="PASTA"/>
    <property type="match status" value="3"/>
</dbReference>
<name>A0A1H9QQ46_9BACI</name>
<dbReference type="FunFam" id="1.10.510.10:FF:000021">
    <property type="entry name" value="Serine/threonine protein kinase"/>
    <property type="match status" value="1"/>
</dbReference>
<dbReference type="EMBL" id="FOGT01000002">
    <property type="protein sequence ID" value="SER62537.1"/>
    <property type="molecule type" value="Genomic_DNA"/>
</dbReference>
<dbReference type="InterPro" id="IPR000719">
    <property type="entry name" value="Prot_kinase_dom"/>
</dbReference>
<evidence type="ECO:0000256" key="12">
    <source>
        <dbReference type="ARBA" id="ARBA00070041"/>
    </source>
</evidence>
<keyword evidence="19" id="KW-1185">Reference proteome</keyword>
<evidence type="ECO:0000259" key="16">
    <source>
        <dbReference type="PROSITE" id="PS50011"/>
    </source>
</evidence>
<feature type="compositionally biased region" description="Acidic residues" evidence="14">
    <location>
        <begin position="594"/>
        <end position="604"/>
    </location>
</feature>
<dbReference type="RefSeq" id="WP_093047641.1">
    <property type="nucleotide sequence ID" value="NZ_FOGT01000002.1"/>
</dbReference>
<evidence type="ECO:0000256" key="3">
    <source>
        <dbReference type="ARBA" id="ARBA00022544"/>
    </source>
</evidence>
<evidence type="ECO:0000256" key="4">
    <source>
        <dbReference type="ARBA" id="ARBA00022679"/>
    </source>
</evidence>
<keyword evidence="15" id="KW-0472">Membrane</keyword>
<dbReference type="STRING" id="1601833.SAMN05518684_102318"/>
<dbReference type="GO" id="GO:0009847">
    <property type="term" value="P:spore germination"/>
    <property type="evidence" value="ECO:0007669"/>
    <property type="project" value="UniProtKB-ARBA"/>
</dbReference>
<evidence type="ECO:0000256" key="1">
    <source>
        <dbReference type="ARBA" id="ARBA00012513"/>
    </source>
</evidence>
<dbReference type="PROSITE" id="PS00107">
    <property type="entry name" value="PROTEIN_KINASE_ATP"/>
    <property type="match status" value="1"/>
</dbReference>
<feature type="binding site" evidence="13">
    <location>
        <position position="39"/>
    </location>
    <ligand>
        <name>ATP</name>
        <dbReference type="ChEBI" id="CHEBI:30616"/>
    </ligand>
</feature>
<evidence type="ECO:0000256" key="13">
    <source>
        <dbReference type="PROSITE-ProRule" id="PRU10141"/>
    </source>
</evidence>
<feature type="domain" description="PASTA" evidence="17">
    <location>
        <begin position="504"/>
        <end position="570"/>
    </location>
</feature>
<keyword evidence="6 18" id="KW-0418">Kinase</keyword>
<evidence type="ECO:0000256" key="5">
    <source>
        <dbReference type="ARBA" id="ARBA00022741"/>
    </source>
</evidence>
<dbReference type="PANTHER" id="PTHR43289:SF34">
    <property type="entry name" value="SERINE_THREONINE-PROTEIN KINASE YBDM-RELATED"/>
    <property type="match status" value="1"/>
</dbReference>
<feature type="region of interest" description="Disordered" evidence="14">
    <location>
        <begin position="313"/>
        <end position="335"/>
    </location>
</feature>
<feature type="region of interest" description="Disordered" evidence="14">
    <location>
        <begin position="563"/>
        <end position="642"/>
    </location>
</feature>
<dbReference type="PANTHER" id="PTHR43289">
    <property type="entry name" value="MITOGEN-ACTIVATED PROTEIN KINASE KINASE KINASE 20-RELATED"/>
    <property type="match status" value="1"/>
</dbReference>
<feature type="domain" description="Protein kinase" evidence="16">
    <location>
        <begin position="10"/>
        <end position="270"/>
    </location>
</feature>
<feature type="domain" description="PASTA" evidence="17">
    <location>
        <begin position="369"/>
        <end position="436"/>
    </location>
</feature>
<dbReference type="Pfam" id="PF00069">
    <property type="entry name" value="Pkinase"/>
    <property type="match status" value="1"/>
</dbReference>
<dbReference type="InterPro" id="IPR005543">
    <property type="entry name" value="PASTA_dom"/>
</dbReference>
<dbReference type="EC" id="2.7.11.1" evidence="1"/>
<keyword evidence="5 13" id="KW-0547">Nucleotide-binding</keyword>
<dbReference type="PROSITE" id="PS00108">
    <property type="entry name" value="PROTEIN_KINASE_ST"/>
    <property type="match status" value="1"/>
</dbReference>
<evidence type="ECO:0000256" key="7">
    <source>
        <dbReference type="ARBA" id="ARBA00022840"/>
    </source>
</evidence>
<evidence type="ECO:0000256" key="15">
    <source>
        <dbReference type="SAM" id="Phobius"/>
    </source>
</evidence>
<evidence type="ECO:0000256" key="14">
    <source>
        <dbReference type="SAM" id="MobiDB-lite"/>
    </source>
</evidence>
<dbReference type="PROSITE" id="PS51178">
    <property type="entry name" value="PASTA"/>
    <property type="match status" value="3"/>
</dbReference>
<dbReference type="GO" id="GO:0004674">
    <property type="term" value="F:protein serine/threonine kinase activity"/>
    <property type="evidence" value="ECO:0007669"/>
    <property type="project" value="UniProtKB-KW"/>
</dbReference>
<dbReference type="SUPFAM" id="SSF56112">
    <property type="entry name" value="Protein kinase-like (PK-like)"/>
    <property type="match status" value="1"/>
</dbReference>
<dbReference type="InterPro" id="IPR017441">
    <property type="entry name" value="Protein_kinase_ATP_BS"/>
</dbReference>
<accession>A0A1H9QQ46</accession>
<comment type="catalytic activity">
    <reaction evidence="10">
        <text>L-seryl-[protein] + ATP = O-phospho-L-seryl-[protein] + ADP + H(+)</text>
        <dbReference type="Rhea" id="RHEA:17989"/>
        <dbReference type="Rhea" id="RHEA-COMP:9863"/>
        <dbReference type="Rhea" id="RHEA-COMP:11604"/>
        <dbReference type="ChEBI" id="CHEBI:15378"/>
        <dbReference type="ChEBI" id="CHEBI:29999"/>
        <dbReference type="ChEBI" id="CHEBI:30616"/>
        <dbReference type="ChEBI" id="CHEBI:83421"/>
        <dbReference type="ChEBI" id="CHEBI:456216"/>
        <dbReference type="EC" id="2.7.11.1"/>
    </reaction>
</comment>
<evidence type="ECO:0000259" key="17">
    <source>
        <dbReference type="PROSITE" id="PS51178"/>
    </source>
</evidence>
<organism evidence="18 19">
    <name type="scientific">Salipaludibacillus aurantiacus</name>
    <dbReference type="NCBI Taxonomy" id="1601833"/>
    <lineage>
        <taxon>Bacteria</taxon>
        <taxon>Bacillati</taxon>
        <taxon>Bacillota</taxon>
        <taxon>Bacilli</taxon>
        <taxon>Bacillales</taxon>
        <taxon>Bacillaceae</taxon>
    </lineage>
</organism>
<evidence type="ECO:0000256" key="9">
    <source>
        <dbReference type="ARBA" id="ARBA00047899"/>
    </source>
</evidence>
<dbReference type="CDD" id="cd06577">
    <property type="entry name" value="PASTA_pknB"/>
    <property type="match status" value="3"/>
</dbReference>
<dbReference type="Proteomes" id="UP000198571">
    <property type="component" value="Unassembled WGS sequence"/>
</dbReference>
<keyword evidence="7 13" id="KW-0067">ATP-binding</keyword>
<dbReference type="Gene3D" id="3.30.10.20">
    <property type="match status" value="3"/>
</dbReference>
<dbReference type="Gene3D" id="3.30.200.20">
    <property type="entry name" value="Phosphorylase Kinase, domain 1"/>
    <property type="match status" value="1"/>
</dbReference>
<keyword evidence="2 18" id="KW-0723">Serine/threonine-protein kinase</keyword>
<dbReference type="GO" id="GO:0005524">
    <property type="term" value="F:ATP binding"/>
    <property type="evidence" value="ECO:0007669"/>
    <property type="project" value="UniProtKB-UniRule"/>
</dbReference>
<dbReference type="GO" id="GO:0007165">
    <property type="term" value="P:signal transduction"/>
    <property type="evidence" value="ECO:0007669"/>
    <property type="project" value="UniProtKB-ARBA"/>
</dbReference>
<gene>
    <name evidence="18" type="ORF">SAMN05518684_102318</name>
</gene>
<dbReference type="CDD" id="cd14014">
    <property type="entry name" value="STKc_PknB_like"/>
    <property type="match status" value="1"/>
</dbReference>
<proteinExistence type="predicted"/>
<dbReference type="InterPro" id="IPR011009">
    <property type="entry name" value="Kinase-like_dom_sf"/>
</dbReference>